<evidence type="ECO:0000256" key="2">
    <source>
        <dbReference type="ARBA" id="ARBA00022526"/>
    </source>
</evidence>
<dbReference type="EMBL" id="JAVREO010000024">
    <property type="protein sequence ID" value="MDT0270185.1"/>
    <property type="molecule type" value="Genomic_DNA"/>
</dbReference>
<dbReference type="Pfam" id="PF00479">
    <property type="entry name" value="G6PD_N"/>
    <property type="match status" value="1"/>
</dbReference>
<dbReference type="SUPFAM" id="SSF51735">
    <property type="entry name" value="NAD(P)-binding Rossmann-fold domains"/>
    <property type="match status" value="1"/>
</dbReference>
<dbReference type="Gene3D" id="3.40.50.720">
    <property type="entry name" value="NAD(P)-binding Rossmann-like Domain"/>
    <property type="match status" value="1"/>
</dbReference>
<dbReference type="PRINTS" id="PR00079">
    <property type="entry name" value="G6PDHDRGNASE"/>
</dbReference>
<dbReference type="PIRSF" id="PIRSF000110">
    <property type="entry name" value="G6PD"/>
    <property type="match status" value="1"/>
</dbReference>
<organism evidence="9 10">
    <name type="scientific">Streptomyces chisholmiae</name>
    <dbReference type="NCBI Taxonomy" id="3075540"/>
    <lineage>
        <taxon>Bacteria</taxon>
        <taxon>Bacillati</taxon>
        <taxon>Actinomycetota</taxon>
        <taxon>Actinomycetes</taxon>
        <taxon>Kitasatosporales</taxon>
        <taxon>Streptomycetaceae</taxon>
        <taxon>Streptomyces</taxon>
    </lineage>
</organism>
<comment type="pathway">
    <text evidence="1 6">Carbohydrate degradation; pentose phosphate pathway; D-ribulose 5-phosphate from D-glucose 6-phosphate (oxidative stage): step 1/3.</text>
</comment>
<dbReference type="SUPFAM" id="SSF55347">
    <property type="entry name" value="Glyceraldehyde-3-phosphate dehydrogenase-like, C-terminal domain"/>
    <property type="match status" value="1"/>
</dbReference>
<evidence type="ECO:0000256" key="1">
    <source>
        <dbReference type="ARBA" id="ARBA00004937"/>
    </source>
</evidence>
<dbReference type="PANTHER" id="PTHR23429">
    <property type="entry name" value="GLUCOSE-6-PHOSPHATE 1-DEHYDROGENASE G6PD"/>
    <property type="match status" value="1"/>
</dbReference>
<feature type="domain" description="Glucose-6-phosphate dehydrogenase NAD-binding" evidence="7">
    <location>
        <begin position="15"/>
        <end position="191"/>
    </location>
</feature>
<dbReference type="Pfam" id="PF02781">
    <property type="entry name" value="G6PD_C"/>
    <property type="match status" value="1"/>
</dbReference>
<evidence type="ECO:0000256" key="6">
    <source>
        <dbReference type="HAMAP-Rule" id="MF_00966"/>
    </source>
</evidence>
<protein>
    <recommendedName>
        <fullName evidence="6">Glucose-6-phosphate 1-dehydrogenase</fullName>
        <shortName evidence="6">G6PD</shortName>
        <ecNumber evidence="6">1.1.1.49</ecNumber>
    </recommendedName>
</protein>
<name>A0ABU2JZ01_9ACTN</name>
<comment type="function">
    <text evidence="6">Catalyzes the oxidation of glucose 6-phosphate to 6-phosphogluconolactone.</text>
</comment>
<accession>A0ABU2JZ01</accession>
<dbReference type="PANTHER" id="PTHR23429:SF0">
    <property type="entry name" value="GLUCOSE-6-PHOSPHATE 1-DEHYDROGENASE"/>
    <property type="match status" value="1"/>
</dbReference>
<dbReference type="Gene3D" id="3.30.360.10">
    <property type="entry name" value="Dihydrodipicolinate Reductase, domain 2"/>
    <property type="match status" value="1"/>
</dbReference>
<dbReference type="InterPro" id="IPR001282">
    <property type="entry name" value="G6P_DH"/>
</dbReference>
<gene>
    <name evidence="6" type="primary">zwf</name>
    <name evidence="9" type="ORF">RM844_28335</name>
</gene>
<reference evidence="10" key="1">
    <citation type="submission" date="2023-07" db="EMBL/GenBank/DDBJ databases">
        <title>30 novel species of actinomycetes from the DSMZ collection.</title>
        <authorList>
            <person name="Nouioui I."/>
        </authorList>
    </citation>
    <scope>NUCLEOTIDE SEQUENCE [LARGE SCALE GENOMIC DNA]</scope>
    <source>
        <strain evidence="10">DSM 44915</strain>
    </source>
</reference>
<dbReference type="InterPro" id="IPR022674">
    <property type="entry name" value="G6P_DH_NAD-bd"/>
</dbReference>
<comment type="caution">
    <text evidence="9">The sequence shown here is derived from an EMBL/GenBank/DDBJ whole genome shotgun (WGS) entry which is preliminary data.</text>
</comment>
<dbReference type="HAMAP" id="MF_00966">
    <property type="entry name" value="G6PD"/>
    <property type="match status" value="1"/>
</dbReference>
<dbReference type="RefSeq" id="WP_311670265.1">
    <property type="nucleotide sequence ID" value="NZ_JAVREO010000024.1"/>
</dbReference>
<dbReference type="GO" id="GO:0004345">
    <property type="term" value="F:glucose-6-phosphate dehydrogenase activity"/>
    <property type="evidence" value="ECO:0007669"/>
    <property type="project" value="UniProtKB-EC"/>
</dbReference>
<evidence type="ECO:0000256" key="5">
    <source>
        <dbReference type="ARBA" id="ARBA00023277"/>
    </source>
</evidence>
<evidence type="ECO:0000313" key="9">
    <source>
        <dbReference type="EMBL" id="MDT0270185.1"/>
    </source>
</evidence>
<sequence>MTAASSAPLDPQVLVVLGATGDLARREIFPGLFRLFRDGLLPEDFRVVGSGRHSPGDDAAFRDQLADAVGRFTEGTVEPAAWQAFARRIGFAVSSAEDGTELAAAVRRARAELGERAGVLVHLSVPPAVAEDMVRMLGATGIADDARLVLEKPFGTNLASARSLDATLAELAPEERVFRIDHFLAEEAVRNLLALRFAGGPLTSAWHRDQVAYVRIDVPEELGLEGRAGFLESTGTFRDMVVTHLCQVLGLVAMAPPARLSAAELRAEKLRVFRALRPLDPAETVFGQFDGYRDEDGVAADSTVETFVAVRAWVDDWRWRGVPFLLRTGKAMRASRRVISLGFREPPVALFDDPTGAAAPAGRGPMELSLELSARPEVSLRLPVKRPGFGFELAPARLALRTADLFGDGEPLPAYAKLLADAMRGDQTLFTGAAEVERLWEVCDPVLRNPPAPSGYPRGSWGPAAADRLAGAIGWAVPER</sequence>
<comment type="caution">
    <text evidence="6">Lacks conserved residue(s) required for the propagation of feature annotation.</text>
</comment>
<keyword evidence="3 6" id="KW-0521">NADP</keyword>
<feature type="binding site" evidence="6">
    <location>
        <begin position="18"/>
        <end position="25"/>
    </location>
    <ligand>
        <name>NADP(+)</name>
        <dbReference type="ChEBI" id="CHEBI:58349"/>
    </ligand>
</feature>
<keyword evidence="10" id="KW-1185">Reference proteome</keyword>
<evidence type="ECO:0000256" key="4">
    <source>
        <dbReference type="ARBA" id="ARBA00023002"/>
    </source>
</evidence>
<feature type="binding site" evidence="6">
    <location>
        <position position="52"/>
    </location>
    <ligand>
        <name>NADP(+)</name>
        <dbReference type="ChEBI" id="CHEBI:58349"/>
    </ligand>
</feature>
<evidence type="ECO:0000256" key="3">
    <source>
        <dbReference type="ARBA" id="ARBA00022857"/>
    </source>
</evidence>
<keyword evidence="4 6" id="KW-0560">Oxidoreductase</keyword>
<dbReference type="Proteomes" id="UP001183410">
    <property type="component" value="Unassembled WGS sequence"/>
</dbReference>
<keyword evidence="2 6" id="KW-0313">Glucose metabolism</keyword>
<feature type="binding site" evidence="6">
    <location>
        <position position="220"/>
    </location>
    <ligand>
        <name>substrate</name>
    </ligand>
</feature>
<proteinExistence type="inferred from homology"/>
<comment type="similarity">
    <text evidence="6">Belongs to the glucose-6-phosphate dehydrogenase family.</text>
</comment>
<dbReference type="EC" id="1.1.1.49" evidence="6"/>
<dbReference type="InterPro" id="IPR022675">
    <property type="entry name" value="G6P_DH_C"/>
</dbReference>
<feature type="domain" description="Glucose-6-phosphate dehydrogenase C-terminal" evidence="8">
    <location>
        <begin position="193"/>
        <end position="470"/>
    </location>
</feature>
<feature type="active site" description="Proton acceptor" evidence="6">
    <location>
        <position position="244"/>
    </location>
</feature>
<feature type="binding site" evidence="6">
    <location>
        <position position="239"/>
    </location>
    <ligand>
        <name>substrate</name>
    </ligand>
</feature>
<feature type="binding site" evidence="6">
    <location>
        <position position="152"/>
    </location>
    <ligand>
        <name>NADP(+)</name>
        <dbReference type="ChEBI" id="CHEBI:58349"/>
    </ligand>
</feature>
<keyword evidence="5 6" id="KW-0119">Carbohydrate metabolism</keyword>
<evidence type="ECO:0000313" key="10">
    <source>
        <dbReference type="Proteomes" id="UP001183410"/>
    </source>
</evidence>
<comment type="catalytic activity">
    <reaction evidence="6">
        <text>D-glucose 6-phosphate + NADP(+) = 6-phospho-D-glucono-1,5-lactone + NADPH + H(+)</text>
        <dbReference type="Rhea" id="RHEA:15841"/>
        <dbReference type="ChEBI" id="CHEBI:15378"/>
        <dbReference type="ChEBI" id="CHEBI:57783"/>
        <dbReference type="ChEBI" id="CHEBI:57955"/>
        <dbReference type="ChEBI" id="CHEBI:58349"/>
        <dbReference type="ChEBI" id="CHEBI:61548"/>
        <dbReference type="EC" id="1.1.1.49"/>
    </reaction>
</comment>
<feature type="binding site" evidence="6">
    <location>
        <position position="182"/>
    </location>
    <ligand>
        <name>substrate</name>
    </ligand>
</feature>
<evidence type="ECO:0000259" key="8">
    <source>
        <dbReference type="Pfam" id="PF02781"/>
    </source>
</evidence>
<dbReference type="InterPro" id="IPR036291">
    <property type="entry name" value="NAD(P)-bd_dom_sf"/>
</dbReference>
<feature type="binding site" evidence="6">
    <location>
        <position position="330"/>
    </location>
    <ligand>
        <name>substrate</name>
    </ligand>
</feature>
<evidence type="ECO:0000259" key="7">
    <source>
        <dbReference type="Pfam" id="PF00479"/>
    </source>
</evidence>